<dbReference type="HAMAP" id="MF_01210_B">
    <property type="entry name" value="CPSase_L_chain_B"/>
    <property type="match status" value="1"/>
</dbReference>
<feature type="binding site" evidence="19">
    <location>
        <position position="767"/>
    </location>
    <ligand>
        <name>ATP</name>
        <dbReference type="ChEBI" id="CHEBI:30616"/>
        <label>2</label>
    </ligand>
</feature>
<accession>A0A261FXI4</accession>
<evidence type="ECO:0000313" key="23">
    <source>
        <dbReference type="Proteomes" id="UP000216074"/>
    </source>
</evidence>
<evidence type="ECO:0000256" key="2">
    <source>
        <dbReference type="ARBA" id="ARBA00004812"/>
    </source>
</evidence>
<evidence type="ECO:0000256" key="9">
    <source>
        <dbReference type="ARBA" id="ARBA00022737"/>
    </source>
</evidence>
<dbReference type="InterPro" id="IPR011607">
    <property type="entry name" value="MGS-like_dom"/>
</dbReference>
<evidence type="ECO:0000256" key="11">
    <source>
        <dbReference type="ARBA" id="ARBA00022840"/>
    </source>
</evidence>
<dbReference type="UniPathway" id="UPA00068">
    <property type="reaction ID" value="UER00171"/>
</dbReference>
<feature type="binding site" evidence="19">
    <location>
        <position position="215"/>
    </location>
    <ligand>
        <name>ATP</name>
        <dbReference type="ChEBI" id="CHEBI:30616"/>
        <label>1</label>
    </ligand>
</feature>
<dbReference type="Pfam" id="PF02142">
    <property type="entry name" value="MGS"/>
    <property type="match status" value="1"/>
</dbReference>
<feature type="binding site" evidence="19">
    <location>
        <position position="840"/>
    </location>
    <ligand>
        <name>Mn(2+)</name>
        <dbReference type="ChEBI" id="CHEBI:29035"/>
        <label>3</label>
    </ligand>
</feature>
<dbReference type="PANTHER" id="PTHR11405">
    <property type="entry name" value="CARBAMOYLTRANSFERASE FAMILY MEMBER"/>
    <property type="match status" value="1"/>
</dbReference>
<dbReference type="InterPro" id="IPR036914">
    <property type="entry name" value="MGS-like_dom_sf"/>
</dbReference>
<gene>
    <name evidence="19" type="primary">carB</name>
    <name evidence="22" type="ORF">BHAP_1515</name>
</gene>
<comment type="caution">
    <text evidence="19">Lacks conserved residue(s) required for the propagation of feature annotation.</text>
</comment>
<comment type="similarity">
    <text evidence="4 19">Belongs to the CarB family.</text>
</comment>
<evidence type="ECO:0000259" key="21">
    <source>
        <dbReference type="PROSITE" id="PS51855"/>
    </source>
</evidence>
<keyword evidence="13 19" id="KW-0665">Pyrimidine biosynthesis</keyword>
<dbReference type="InterPro" id="IPR011761">
    <property type="entry name" value="ATP-grasp"/>
</dbReference>
<evidence type="ECO:0000256" key="18">
    <source>
        <dbReference type="ARBA" id="ARBA00062056"/>
    </source>
</evidence>
<protein>
    <recommendedName>
        <fullName evidence="19">Carbamoyl phosphate synthase large chain</fullName>
        <ecNumber evidence="19">6.3.4.16</ecNumber>
        <ecNumber evidence="19">6.3.5.5</ecNumber>
    </recommendedName>
    <alternativeName>
        <fullName evidence="19">Carbamoyl phosphate synthetase ammonia chain</fullName>
    </alternativeName>
</protein>
<keyword evidence="9 19" id="KW-0677">Repeat</keyword>
<evidence type="ECO:0000256" key="5">
    <source>
        <dbReference type="ARBA" id="ARBA00022571"/>
    </source>
</evidence>
<dbReference type="GO" id="GO:0004088">
    <property type="term" value="F:carbamoyl-phosphate synthase (glutamine-hydrolyzing) activity"/>
    <property type="evidence" value="ECO:0007669"/>
    <property type="project" value="UniProtKB-UniRule"/>
</dbReference>
<dbReference type="GO" id="GO:0004087">
    <property type="term" value="F:carbamoyl-phosphate synthase (ammonia) activity"/>
    <property type="evidence" value="ECO:0007669"/>
    <property type="project" value="UniProtKB-EC"/>
</dbReference>
<keyword evidence="8" id="KW-0479">Metal-binding</keyword>
<comment type="function">
    <text evidence="17 19">Large subunit of the glutamine-dependent carbamoyl phosphate synthetase (CPSase). CPSase catalyzes the formation of carbamoyl phosphate from the ammonia moiety of glutamine, carbonate, and phosphate donated by ATP, constituting the first step of 2 biosynthetic pathways, one leading to arginine and/or urea and the other to pyrimidine nucleotides. The large subunit (synthetase) binds the substrates ammonia (free or transferred from glutamine from the small subunit), hydrogencarbonate and ATP and carries out an ATP-coupled ligase reaction, activating hydrogencarbonate by forming carboxy phosphate which reacts with ammonia to form carbamoyl phosphate.</text>
</comment>
<keyword evidence="12" id="KW-0460">Magnesium</keyword>
<evidence type="ECO:0000256" key="8">
    <source>
        <dbReference type="ARBA" id="ARBA00022723"/>
    </source>
</evidence>
<feature type="binding site" evidence="19">
    <location>
        <position position="299"/>
    </location>
    <ligand>
        <name>Mg(2+)</name>
        <dbReference type="ChEBI" id="CHEBI:18420"/>
        <label>1</label>
    </ligand>
</feature>
<dbReference type="SUPFAM" id="SSF56059">
    <property type="entry name" value="Glutathione synthetase ATP-binding domain-like"/>
    <property type="match status" value="2"/>
</dbReference>
<feature type="binding site" evidence="19">
    <location>
        <position position="301"/>
    </location>
    <ligand>
        <name>Mg(2+)</name>
        <dbReference type="ChEBI" id="CHEBI:18420"/>
        <label>2</label>
    </ligand>
</feature>
<feature type="binding site" evidence="19">
    <location>
        <position position="129"/>
    </location>
    <ligand>
        <name>ATP</name>
        <dbReference type="ChEBI" id="CHEBI:30616"/>
        <label>1</label>
    </ligand>
</feature>
<feature type="binding site" evidence="19">
    <location>
        <position position="210"/>
    </location>
    <ligand>
        <name>ATP</name>
        <dbReference type="ChEBI" id="CHEBI:30616"/>
        <label>1</label>
    </ligand>
</feature>
<dbReference type="Gene3D" id="3.30.1490.20">
    <property type="entry name" value="ATP-grasp fold, A domain"/>
    <property type="match status" value="1"/>
</dbReference>
<feature type="binding site" evidence="19">
    <location>
        <position position="242"/>
    </location>
    <ligand>
        <name>ATP</name>
        <dbReference type="ChEBI" id="CHEBI:30616"/>
        <label>1</label>
    </ligand>
</feature>
<feature type="binding site" evidence="19">
    <location>
        <position position="840"/>
    </location>
    <ligand>
        <name>Mg(2+)</name>
        <dbReference type="ChEBI" id="CHEBI:18420"/>
        <label>3</label>
    </ligand>
</feature>
<evidence type="ECO:0000313" key="22">
    <source>
        <dbReference type="EMBL" id="OZG63891.1"/>
    </source>
</evidence>
<dbReference type="PROSITE" id="PS51855">
    <property type="entry name" value="MGS"/>
    <property type="match status" value="1"/>
</dbReference>
<keyword evidence="11 19" id="KW-0067">ATP-binding</keyword>
<feature type="binding site" evidence="19">
    <location>
        <position position="772"/>
    </location>
    <ligand>
        <name>ATP</name>
        <dbReference type="ChEBI" id="CHEBI:30616"/>
        <label>2</label>
    </ligand>
</feature>
<feature type="domain" description="MGS-like" evidence="21">
    <location>
        <begin position="964"/>
        <end position="1128"/>
    </location>
</feature>
<feature type="binding site" evidence="19">
    <location>
        <position position="854"/>
    </location>
    <ligand>
        <name>Mg(2+)</name>
        <dbReference type="ChEBI" id="CHEBI:18420"/>
        <label>4</label>
    </ligand>
</feature>
<dbReference type="PANTHER" id="PTHR11405:SF53">
    <property type="entry name" value="CARBAMOYL-PHOSPHATE SYNTHASE [AMMONIA], MITOCHONDRIAL"/>
    <property type="match status" value="1"/>
</dbReference>
<feature type="binding site" evidence="19">
    <location>
        <position position="301"/>
    </location>
    <ligand>
        <name>Mn(2+)</name>
        <dbReference type="ChEBI" id="CHEBI:29035"/>
        <label>2</label>
    </ligand>
</feature>
<dbReference type="Gene3D" id="3.40.50.20">
    <property type="match status" value="2"/>
</dbReference>
<evidence type="ECO:0000256" key="4">
    <source>
        <dbReference type="ARBA" id="ARBA00009799"/>
    </source>
</evidence>
<dbReference type="InterPro" id="IPR016185">
    <property type="entry name" value="PreATP-grasp_dom_sf"/>
</dbReference>
<dbReference type="Pfam" id="PF25596">
    <property type="entry name" value="CPSase_L_D1"/>
    <property type="match status" value="2"/>
</dbReference>
<dbReference type="Proteomes" id="UP000216074">
    <property type="component" value="Unassembled WGS sequence"/>
</dbReference>
<dbReference type="InterPro" id="IPR005479">
    <property type="entry name" value="CPAse_ATP-bd"/>
</dbReference>
<dbReference type="GO" id="GO:0044205">
    <property type="term" value="P:'de novo' UMP biosynthetic process"/>
    <property type="evidence" value="ECO:0007669"/>
    <property type="project" value="UniProtKB-UniRule"/>
</dbReference>
<feature type="binding site" evidence="19">
    <location>
        <position position="717"/>
    </location>
    <ligand>
        <name>ATP</name>
        <dbReference type="ChEBI" id="CHEBI:30616"/>
        <label>2</label>
    </ligand>
</feature>
<evidence type="ECO:0000256" key="1">
    <source>
        <dbReference type="ARBA" id="ARBA00001936"/>
    </source>
</evidence>
<evidence type="ECO:0000256" key="3">
    <source>
        <dbReference type="ARBA" id="ARBA00005077"/>
    </source>
</evidence>
<comment type="pathway">
    <text evidence="2 19">Pyrimidine metabolism; UMP biosynthesis via de novo pathway; (S)-dihydroorotate from bicarbonate: step 1/3.</text>
</comment>
<keyword evidence="10 19" id="KW-0547">Nucleotide-binding</keyword>
<dbReference type="SMART" id="SM00851">
    <property type="entry name" value="MGS"/>
    <property type="match status" value="1"/>
</dbReference>
<feature type="binding site" evidence="19">
    <location>
        <position position="176"/>
    </location>
    <ligand>
        <name>ATP</name>
        <dbReference type="ChEBI" id="CHEBI:30616"/>
        <label>1</label>
    </ligand>
</feature>
<feature type="domain" description="ATP-grasp" evidence="20">
    <location>
        <begin position="133"/>
        <end position="328"/>
    </location>
</feature>
<dbReference type="EC" id="6.3.5.5" evidence="19"/>
<dbReference type="InterPro" id="IPR036897">
    <property type="entry name" value="CarbamoylP_synth_lsu_oligo_sf"/>
</dbReference>
<feature type="binding site" evidence="19">
    <location>
        <position position="285"/>
    </location>
    <ligand>
        <name>Mn(2+)</name>
        <dbReference type="ChEBI" id="CHEBI:29035"/>
        <label>1</label>
    </ligand>
</feature>
<dbReference type="GO" id="GO:0006541">
    <property type="term" value="P:glutamine metabolic process"/>
    <property type="evidence" value="ECO:0007669"/>
    <property type="project" value="TreeGrafter"/>
</dbReference>
<dbReference type="SUPFAM" id="SSF48108">
    <property type="entry name" value="Carbamoyl phosphate synthetase, large subunit connection domain"/>
    <property type="match status" value="1"/>
</dbReference>
<dbReference type="InterPro" id="IPR005483">
    <property type="entry name" value="CPSase_dom"/>
</dbReference>
<feature type="binding site" evidence="19">
    <location>
        <position position="852"/>
    </location>
    <ligand>
        <name>Mn(2+)</name>
        <dbReference type="ChEBI" id="CHEBI:29035"/>
        <label>4</label>
    </ligand>
</feature>
<keyword evidence="7 19" id="KW-0028">Amino-acid biosynthesis</keyword>
<feature type="binding site" evidence="19">
    <location>
        <position position="208"/>
    </location>
    <ligand>
        <name>ATP</name>
        <dbReference type="ChEBI" id="CHEBI:30616"/>
        <label>1</label>
    </ligand>
</feature>
<dbReference type="GO" id="GO:0046872">
    <property type="term" value="F:metal ion binding"/>
    <property type="evidence" value="ECO:0007669"/>
    <property type="project" value="UniProtKB-KW"/>
</dbReference>
<evidence type="ECO:0000256" key="13">
    <source>
        <dbReference type="ARBA" id="ARBA00022975"/>
    </source>
</evidence>
<dbReference type="PROSITE" id="PS00867">
    <property type="entry name" value="CPSASE_2"/>
    <property type="match status" value="2"/>
</dbReference>
<feature type="domain" description="ATP-grasp" evidence="20">
    <location>
        <begin position="681"/>
        <end position="881"/>
    </location>
</feature>
<organism evidence="22 23">
    <name type="scientific">Bifidobacterium hapali</name>
    <dbReference type="NCBI Taxonomy" id="1630172"/>
    <lineage>
        <taxon>Bacteria</taxon>
        <taxon>Bacillati</taxon>
        <taxon>Actinomycetota</taxon>
        <taxon>Actinomycetes</taxon>
        <taxon>Bifidobacteriales</taxon>
        <taxon>Bifidobacteriaceae</taxon>
        <taxon>Bifidobacterium</taxon>
    </lineage>
</organism>
<proteinExistence type="inferred from homology"/>
<dbReference type="PROSITE" id="PS50975">
    <property type="entry name" value="ATP_GRASP"/>
    <property type="match status" value="2"/>
</dbReference>
<dbReference type="NCBIfam" id="TIGR01369">
    <property type="entry name" value="CPSaseII_lrg"/>
    <property type="match status" value="1"/>
</dbReference>
<feature type="region of interest" description="Allosteric domain" evidence="19">
    <location>
        <begin position="963"/>
        <end position="1128"/>
    </location>
</feature>
<dbReference type="SUPFAM" id="SSF52335">
    <property type="entry name" value="Methylglyoxal synthase-like"/>
    <property type="match status" value="1"/>
</dbReference>
<feature type="binding site" evidence="19">
    <location>
        <position position="175"/>
    </location>
    <ligand>
        <name>ATP</name>
        <dbReference type="ChEBI" id="CHEBI:30616"/>
        <label>1</label>
    </ligand>
</feature>
<dbReference type="GO" id="GO:0005524">
    <property type="term" value="F:ATP binding"/>
    <property type="evidence" value="ECO:0007669"/>
    <property type="project" value="UniProtKB-UniRule"/>
</dbReference>
<evidence type="ECO:0000256" key="10">
    <source>
        <dbReference type="ARBA" id="ARBA00022741"/>
    </source>
</evidence>
<keyword evidence="6 19" id="KW-0436">Ligase</keyword>
<dbReference type="Gene3D" id="3.30.470.20">
    <property type="entry name" value="ATP-grasp fold, B domain"/>
    <property type="match status" value="2"/>
</dbReference>
<feature type="binding site" evidence="19">
    <location>
        <position position="852"/>
    </location>
    <ligand>
        <name>Mg(2+)</name>
        <dbReference type="ChEBI" id="CHEBI:18420"/>
        <label>3</label>
    </ligand>
</feature>
<dbReference type="InterPro" id="IPR005480">
    <property type="entry name" value="CPSase_lsu_oligo"/>
</dbReference>
<feature type="binding site" evidence="19">
    <location>
        <position position="798"/>
    </location>
    <ligand>
        <name>ATP</name>
        <dbReference type="ChEBI" id="CHEBI:30616"/>
        <label>2</label>
    </ligand>
</feature>
<dbReference type="InterPro" id="IPR013815">
    <property type="entry name" value="ATP_grasp_subdomain_1"/>
</dbReference>
<keyword evidence="14" id="KW-0464">Manganese</keyword>
<comment type="subunit">
    <text evidence="18 19">Composed of two chains; the small (or glutamine) chain promotes the hydrolysis of glutamine to ammonia, which is used by the large (or ammonia) chain to synthesize carbamoyl phosphate. Tetramer of heterodimers (alpha,beta)4.</text>
</comment>
<evidence type="ECO:0000256" key="17">
    <source>
        <dbReference type="ARBA" id="ARBA00057223"/>
    </source>
</evidence>
<comment type="pathway">
    <text evidence="3 19">Amino-acid biosynthesis; L-arginine biosynthesis; carbamoyl phosphate from bicarbonate: step 1/1.</text>
</comment>
<dbReference type="InterPro" id="IPR058047">
    <property type="entry name" value="CPSase_preATP-grasp"/>
</dbReference>
<dbReference type="FunFam" id="3.30.470.20:FF:000014">
    <property type="entry name" value="Carbamoyl-phosphate synthase large chain"/>
    <property type="match status" value="1"/>
</dbReference>
<comment type="catalytic activity">
    <reaction evidence="15 19">
        <text>hydrogencarbonate + NH4(+) + 2 ATP = carbamoyl phosphate + 2 ADP + phosphate + 2 H(+)</text>
        <dbReference type="Rhea" id="RHEA:18029"/>
        <dbReference type="ChEBI" id="CHEBI:15378"/>
        <dbReference type="ChEBI" id="CHEBI:17544"/>
        <dbReference type="ChEBI" id="CHEBI:28938"/>
        <dbReference type="ChEBI" id="CHEBI:30616"/>
        <dbReference type="ChEBI" id="CHEBI:43474"/>
        <dbReference type="ChEBI" id="CHEBI:58228"/>
        <dbReference type="ChEBI" id="CHEBI:456216"/>
        <dbReference type="EC" id="6.3.4.16"/>
    </reaction>
</comment>
<dbReference type="UniPathway" id="UPA00070">
    <property type="reaction ID" value="UER00115"/>
</dbReference>
<keyword evidence="5 19" id="KW-0055">Arginine biosynthesis</keyword>
<comment type="domain">
    <text evidence="19">The large subunit is composed of 2 ATP-grasp domains that are involved in binding the 2 ATP molecules needed for carbamoyl phosphate synthesis. The N-terminal ATP-grasp domain (referred to as the carboxyphosphate synthetic component) catalyzes the ATP-dependent phosphorylation of hydrogencarbonate to carboxyphosphate and the subsequent nucleophilic attack by ammonia to form a carbamate intermediate. The C-terminal ATP-grasp domain (referred to as the carbamoyl phosphate synthetic component) then catalyzes the phosphorylation of carbamate with the second ATP to form the end product carbamoyl phosphate. The reactive and unstable enzyme intermediates are sequentially channeled from one active site to the next through the interior of the protein over a distance of at least 96 A.</text>
</comment>
<dbReference type="EC" id="6.3.4.16" evidence="19"/>
<dbReference type="Gene3D" id="1.10.1030.10">
    <property type="entry name" value="Carbamoyl-phosphate synthetase, large subunit oligomerisation domain"/>
    <property type="match status" value="1"/>
</dbReference>
<reference evidence="22 23" key="1">
    <citation type="journal article" date="2017" name="BMC Genomics">
        <title>Comparative genomic and phylogenomic analyses of the Bifidobacteriaceae family.</title>
        <authorList>
            <person name="Lugli G.A."/>
            <person name="Milani C."/>
            <person name="Turroni F."/>
            <person name="Duranti S."/>
            <person name="Mancabelli L."/>
            <person name="Mangifesta M."/>
            <person name="Ferrario C."/>
            <person name="Modesto M."/>
            <person name="Mattarelli P."/>
            <person name="Jiri K."/>
            <person name="van Sinderen D."/>
            <person name="Ventura M."/>
        </authorList>
    </citation>
    <scope>NUCLEOTIDE SEQUENCE [LARGE SCALE GENOMIC DNA]</scope>
    <source>
        <strain evidence="22 23">DSM 100202</strain>
    </source>
</reference>
<feature type="binding site" evidence="19">
    <location>
        <position position="285"/>
    </location>
    <ligand>
        <name>Mg(2+)</name>
        <dbReference type="ChEBI" id="CHEBI:18420"/>
        <label>1</label>
    </ligand>
</feature>
<dbReference type="AlphaFoldDB" id="A0A261FXI4"/>
<dbReference type="GO" id="GO:0005737">
    <property type="term" value="C:cytoplasm"/>
    <property type="evidence" value="ECO:0007669"/>
    <property type="project" value="TreeGrafter"/>
</dbReference>
<feature type="binding site" evidence="19">
    <location>
        <position position="800"/>
    </location>
    <ligand>
        <name>ATP</name>
        <dbReference type="ChEBI" id="CHEBI:30616"/>
        <label>2</label>
    </ligand>
</feature>
<sequence>MPKRTDIKSVMVIGSGPIVIGQAAEFDYSGTQACRVLREEGIRVILVNSNPATIMTDPEMADATYIEPIATPILEQIIARERPDALLPTLGGQTALNAAMALGEAGVLKKYGVELIGASLEAIDRGEDRELFKKVVEEAGAESARSRIAHTLRECDRIAEELGYPLVVRPSFTMGGLGSGIAHNEEELHRIAGAGIHYSPTDEVLIEEGIEGWKEFELELMRDRNDNVVVVCPIENVDPVGVHTGDSITVAPVFTLTDREYQKLRDIGIAIIRGVGVDTGGCNIQFAVHPETGRIIVIEMNPRVSRSSALASKATGFPIAKIATKLALGYTLDEIRNDITQSTPASFEPTIDYVVTKVPRFAFEKFPGADPRLTTSMKSVGEAMALGGNFQESLGKAMRSIDKRHMGFNWDGERPSADEVAELLEAITIPTEHRYLQIMRALWGGASEQQIFDATKIDPWFIRQLTMINDMAMTVRAAEALTPKLLKKAKQAGLSDVQIAHLRGLGDEGENTVRELRWNYGLRPVYKTVDTCAAEFDAVTPYYYSCYADETELRKRDREAIIILGSGPNRIGQGIEFDYTCVHAVQELGKDYDTIMVNCNPETVSTDYDMSNRLYFEPLTFEDVLEIYEAEKKMGPVKGVIVQLGGQTPLSLAARLKAAGVPILGTTPESIDLAENRELFGEVLKKAHMNAPRYGTALSLDEAREAAHTIGYPVLVRPSYVLGGRGMEIVYDDAQLVKYVNRALDAAKADTVVSGRLPSPLLIDKFLQDAIEIDVDALFDGEELYIGGIMEHIEEAGVHSGDAACTLPPSTLSDDQIRRLREGTYAIAKGCGVKGLINVQYAFMANTLYVIEANPRASRTVPFASKATGVALAKAAARIMAGETVADQRANGLLLPKGDGGIMHRGQQVAVKESVLPFKRFRTPVGKTVDVLLGPEMRSTGEVMGFDRDFPHAFAKSQLAAYDGGLPTGGNVFISVNDTDKRQLPMVAVRLVELGFTIWATEGTASVLRRYGIDSKIVDKINTRMDSDPDAPVIVKHAEGSIGKNVVELIEDGDIDLILNTPNSRGSRSDGYSIRAAAIAADIPQFTTMTEFQAVLMAIEAVKHNDYQIMSIQEHSQQLFDMESRDMK</sequence>
<feature type="binding site" evidence="19">
    <location>
        <position position="799"/>
    </location>
    <ligand>
        <name>ATP</name>
        <dbReference type="ChEBI" id="CHEBI:30616"/>
        <label>2</label>
    </ligand>
</feature>
<feature type="binding site" evidence="19">
    <location>
        <position position="299"/>
    </location>
    <ligand>
        <name>ATP</name>
        <dbReference type="ChEBI" id="CHEBI:30616"/>
        <label>1</label>
    </ligand>
</feature>
<evidence type="ECO:0000256" key="14">
    <source>
        <dbReference type="ARBA" id="ARBA00023211"/>
    </source>
</evidence>
<feature type="binding site" evidence="19">
    <location>
        <position position="299"/>
    </location>
    <ligand>
        <name>Mg(2+)</name>
        <dbReference type="ChEBI" id="CHEBI:18420"/>
        <label>2</label>
    </ligand>
</feature>
<comment type="cofactor">
    <cofactor evidence="19">
        <name>Mg(2+)</name>
        <dbReference type="ChEBI" id="CHEBI:18420"/>
    </cofactor>
    <cofactor evidence="19">
        <name>Mn(2+)</name>
        <dbReference type="ChEBI" id="CHEBI:29035"/>
    </cofactor>
    <text evidence="19">Binds 4 Mg(2+) or Mn(2+) ions per subunit.</text>
</comment>
<comment type="caution">
    <text evidence="22">The sequence shown here is derived from an EMBL/GenBank/DDBJ whole genome shotgun (WGS) entry which is preliminary data.</text>
</comment>
<dbReference type="SUPFAM" id="SSF52440">
    <property type="entry name" value="PreATP-grasp domain"/>
    <property type="match status" value="2"/>
</dbReference>
<dbReference type="OrthoDB" id="9804197at2"/>
<dbReference type="FunFam" id="3.40.50.20:FF:000001">
    <property type="entry name" value="Carbamoyl-phosphate synthase large chain"/>
    <property type="match status" value="2"/>
</dbReference>
<evidence type="ECO:0000256" key="19">
    <source>
        <dbReference type="HAMAP-Rule" id="MF_01210"/>
    </source>
</evidence>
<feature type="binding site" evidence="19">
    <location>
        <position position="797"/>
    </location>
    <ligand>
        <name>ATP</name>
        <dbReference type="ChEBI" id="CHEBI:30616"/>
        <label>2</label>
    </ligand>
</feature>
<dbReference type="FunFam" id="1.10.1030.10:FF:000002">
    <property type="entry name" value="Carbamoyl-phosphate synthase large chain"/>
    <property type="match status" value="1"/>
</dbReference>
<comment type="catalytic activity">
    <reaction evidence="16 19">
        <text>hydrogencarbonate + L-glutamine + 2 ATP + H2O = carbamoyl phosphate + L-glutamate + 2 ADP + phosphate + 2 H(+)</text>
        <dbReference type="Rhea" id="RHEA:18633"/>
        <dbReference type="ChEBI" id="CHEBI:15377"/>
        <dbReference type="ChEBI" id="CHEBI:15378"/>
        <dbReference type="ChEBI" id="CHEBI:17544"/>
        <dbReference type="ChEBI" id="CHEBI:29985"/>
        <dbReference type="ChEBI" id="CHEBI:30616"/>
        <dbReference type="ChEBI" id="CHEBI:43474"/>
        <dbReference type="ChEBI" id="CHEBI:58228"/>
        <dbReference type="ChEBI" id="CHEBI:58359"/>
        <dbReference type="ChEBI" id="CHEBI:456216"/>
        <dbReference type="EC" id="6.3.5.5"/>
    </reaction>
</comment>
<dbReference type="GO" id="GO:0006526">
    <property type="term" value="P:L-arginine biosynthetic process"/>
    <property type="evidence" value="ECO:0007669"/>
    <property type="project" value="UniProtKB-UniRule"/>
</dbReference>
<feature type="binding site" evidence="19">
    <location>
        <position position="243"/>
    </location>
    <ligand>
        <name>ATP</name>
        <dbReference type="ChEBI" id="CHEBI:30616"/>
        <label>1</label>
    </ligand>
</feature>
<dbReference type="EMBL" id="MWWY01000027">
    <property type="protein sequence ID" value="OZG63891.1"/>
    <property type="molecule type" value="Genomic_DNA"/>
</dbReference>
<feature type="binding site" evidence="19">
    <location>
        <position position="840"/>
    </location>
    <ligand>
        <name>ATP</name>
        <dbReference type="ChEBI" id="CHEBI:30616"/>
        <label>2</label>
    </ligand>
</feature>
<dbReference type="InterPro" id="IPR006275">
    <property type="entry name" value="CPSase_lsu"/>
</dbReference>
<feature type="binding site" evidence="19">
    <location>
        <position position="854"/>
    </location>
    <ligand>
        <name>Mn(2+)</name>
        <dbReference type="ChEBI" id="CHEBI:29035"/>
        <label>4</label>
    </ligand>
</feature>
<evidence type="ECO:0000256" key="15">
    <source>
        <dbReference type="ARBA" id="ARBA00047359"/>
    </source>
</evidence>
<feature type="binding site" evidence="19">
    <location>
        <position position="299"/>
    </location>
    <ligand>
        <name>Mn(2+)</name>
        <dbReference type="ChEBI" id="CHEBI:29035"/>
        <label>2</label>
    </ligand>
</feature>
<dbReference type="Pfam" id="PF02786">
    <property type="entry name" value="CPSase_L_D2"/>
    <property type="match status" value="2"/>
</dbReference>
<feature type="binding site" evidence="19">
    <location>
        <position position="169"/>
    </location>
    <ligand>
        <name>ATP</name>
        <dbReference type="ChEBI" id="CHEBI:30616"/>
        <label>1</label>
    </ligand>
</feature>
<name>A0A261FXI4_9BIFI</name>
<evidence type="ECO:0000256" key="7">
    <source>
        <dbReference type="ARBA" id="ARBA00022605"/>
    </source>
</evidence>
<dbReference type="NCBIfam" id="NF009455">
    <property type="entry name" value="PRK12815.1"/>
    <property type="match status" value="1"/>
</dbReference>
<feature type="region of interest" description="Carboxyphosphate synthetic domain" evidence="19">
    <location>
        <begin position="1"/>
        <end position="402"/>
    </location>
</feature>
<feature type="binding site" evidence="19">
    <location>
        <position position="241"/>
    </location>
    <ligand>
        <name>ATP</name>
        <dbReference type="ChEBI" id="CHEBI:30616"/>
        <label>1</label>
    </ligand>
</feature>
<evidence type="ECO:0000256" key="6">
    <source>
        <dbReference type="ARBA" id="ARBA00022598"/>
    </source>
</evidence>
<dbReference type="Pfam" id="PF02787">
    <property type="entry name" value="CPSase_L_D3"/>
    <property type="match status" value="1"/>
</dbReference>
<dbReference type="FunFam" id="3.30.470.20:FF:000007">
    <property type="entry name" value="Carbamoyl-phosphate synthase large chain"/>
    <property type="match status" value="1"/>
</dbReference>
<dbReference type="Gene3D" id="3.40.50.1380">
    <property type="entry name" value="Methylglyoxal synthase-like domain"/>
    <property type="match status" value="1"/>
</dbReference>
<evidence type="ECO:0000256" key="16">
    <source>
        <dbReference type="ARBA" id="ARBA00048816"/>
    </source>
</evidence>
<evidence type="ECO:0000259" key="20">
    <source>
        <dbReference type="PROSITE" id="PS50975"/>
    </source>
</evidence>
<feature type="binding site" evidence="19">
    <location>
        <position position="852"/>
    </location>
    <ligand>
        <name>Mg(2+)</name>
        <dbReference type="ChEBI" id="CHEBI:18420"/>
        <label>4</label>
    </ligand>
</feature>
<dbReference type="PROSITE" id="PS00866">
    <property type="entry name" value="CPSASE_1"/>
    <property type="match status" value="2"/>
</dbReference>
<feature type="binding site" evidence="19">
    <location>
        <position position="285"/>
    </location>
    <ligand>
        <name>ATP</name>
        <dbReference type="ChEBI" id="CHEBI:30616"/>
        <label>1</label>
    </ligand>
</feature>
<feature type="binding site" evidence="19">
    <location>
        <position position="299"/>
    </location>
    <ligand>
        <name>Mn(2+)</name>
        <dbReference type="ChEBI" id="CHEBI:29035"/>
        <label>1</label>
    </ligand>
</feature>
<keyword evidence="23" id="KW-1185">Reference proteome</keyword>
<dbReference type="PRINTS" id="PR00098">
    <property type="entry name" value="CPSASE"/>
</dbReference>
<comment type="cofactor">
    <cofactor evidence="1">
        <name>Mn(2+)</name>
        <dbReference type="ChEBI" id="CHEBI:29035"/>
    </cofactor>
</comment>
<feature type="binding site" evidence="19">
    <location>
        <position position="852"/>
    </location>
    <ligand>
        <name>ATP</name>
        <dbReference type="ChEBI" id="CHEBI:30616"/>
        <label>2</label>
    </ligand>
</feature>
<evidence type="ECO:0000256" key="12">
    <source>
        <dbReference type="ARBA" id="ARBA00022842"/>
    </source>
</evidence>
<feature type="binding site" evidence="19">
    <location>
        <position position="765"/>
    </location>
    <ligand>
        <name>ATP</name>
        <dbReference type="ChEBI" id="CHEBI:30616"/>
        <label>2</label>
    </ligand>
</feature>
<dbReference type="SMART" id="SM01096">
    <property type="entry name" value="CPSase_L_D3"/>
    <property type="match status" value="1"/>
</dbReference>
<dbReference type="NCBIfam" id="NF003671">
    <property type="entry name" value="PRK05294.1"/>
    <property type="match status" value="1"/>
</dbReference>
<feature type="binding site" evidence="19">
    <location>
        <position position="852"/>
    </location>
    <ligand>
        <name>Mn(2+)</name>
        <dbReference type="ChEBI" id="CHEBI:29035"/>
        <label>3</label>
    </ligand>
</feature>
<dbReference type="RefSeq" id="WP_094730122.1">
    <property type="nucleotide sequence ID" value="NZ_MWWY01000027.1"/>
</dbReference>